<dbReference type="Pfam" id="PF20684">
    <property type="entry name" value="Fung_rhodopsin"/>
    <property type="match status" value="1"/>
</dbReference>
<evidence type="ECO:0000259" key="7">
    <source>
        <dbReference type="Pfam" id="PF20684"/>
    </source>
</evidence>
<evidence type="ECO:0000256" key="1">
    <source>
        <dbReference type="ARBA" id="ARBA00004141"/>
    </source>
</evidence>
<comment type="similarity">
    <text evidence="5">Belongs to the SAT4 family.</text>
</comment>
<feature type="transmembrane region" description="Helical" evidence="6">
    <location>
        <begin position="52"/>
        <end position="73"/>
    </location>
</feature>
<dbReference type="OrthoDB" id="444631at2759"/>
<reference evidence="8" key="1">
    <citation type="journal article" date="2020" name="Stud. Mycol.">
        <title>101 Dothideomycetes genomes: a test case for predicting lifestyles and emergence of pathogens.</title>
        <authorList>
            <person name="Haridas S."/>
            <person name="Albert R."/>
            <person name="Binder M."/>
            <person name="Bloem J."/>
            <person name="Labutti K."/>
            <person name="Salamov A."/>
            <person name="Andreopoulos B."/>
            <person name="Baker S."/>
            <person name="Barry K."/>
            <person name="Bills G."/>
            <person name="Bluhm B."/>
            <person name="Cannon C."/>
            <person name="Castanera R."/>
            <person name="Culley D."/>
            <person name="Daum C."/>
            <person name="Ezra D."/>
            <person name="Gonzalez J."/>
            <person name="Henrissat B."/>
            <person name="Kuo A."/>
            <person name="Liang C."/>
            <person name="Lipzen A."/>
            <person name="Lutzoni F."/>
            <person name="Magnuson J."/>
            <person name="Mondo S."/>
            <person name="Nolan M."/>
            <person name="Ohm R."/>
            <person name="Pangilinan J."/>
            <person name="Park H.-J."/>
            <person name="Ramirez L."/>
            <person name="Alfaro M."/>
            <person name="Sun H."/>
            <person name="Tritt A."/>
            <person name="Yoshinaga Y."/>
            <person name="Zwiers L.-H."/>
            <person name="Turgeon B."/>
            <person name="Goodwin S."/>
            <person name="Spatafora J."/>
            <person name="Crous P."/>
            <person name="Grigoriev I."/>
        </authorList>
    </citation>
    <scope>NUCLEOTIDE SEQUENCE</scope>
    <source>
        <strain evidence="8">CBS 473.64</strain>
    </source>
</reference>
<dbReference type="InterPro" id="IPR049326">
    <property type="entry name" value="Rhodopsin_dom_fungi"/>
</dbReference>
<evidence type="ECO:0000256" key="6">
    <source>
        <dbReference type="SAM" id="Phobius"/>
    </source>
</evidence>
<dbReference type="PANTHER" id="PTHR33048">
    <property type="entry name" value="PTH11-LIKE INTEGRAL MEMBRANE PROTEIN (AFU_ORTHOLOGUE AFUA_5G11245)"/>
    <property type="match status" value="1"/>
</dbReference>
<organism evidence="8 9">
    <name type="scientific">Massarina eburnea CBS 473.64</name>
    <dbReference type="NCBI Taxonomy" id="1395130"/>
    <lineage>
        <taxon>Eukaryota</taxon>
        <taxon>Fungi</taxon>
        <taxon>Dikarya</taxon>
        <taxon>Ascomycota</taxon>
        <taxon>Pezizomycotina</taxon>
        <taxon>Dothideomycetes</taxon>
        <taxon>Pleosporomycetidae</taxon>
        <taxon>Pleosporales</taxon>
        <taxon>Massarineae</taxon>
        <taxon>Massarinaceae</taxon>
        <taxon>Massarina</taxon>
    </lineage>
</organism>
<dbReference type="PANTHER" id="PTHR33048:SF47">
    <property type="entry name" value="INTEGRAL MEMBRANE PROTEIN-RELATED"/>
    <property type="match status" value="1"/>
</dbReference>
<feature type="transmembrane region" description="Helical" evidence="6">
    <location>
        <begin position="269"/>
        <end position="288"/>
    </location>
</feature>
<dbReference type="Proteomes" id="UP000799753">
    <property type="component" value="Unassembled WGS sequence"/>
</dbReference>
<gene>
    <name evidence="8" type="ORF">P280DRAFT_513085</name>
</gene>
<evidence type="ECO:0000256" key="3">
    <source>
        <dbReference type="ARBA" id="ARBA00022989"/>
    </source>
</evidence>
<sequence length="384" mass="43729">MARQQTGDDHAGFNTIRIPKEAFLPVIWSLIVTSFIFLPIRFWTRWRAFQRFYWDDALTVLAWLLAVGLGGIACWMKEGTYIVMEALQQAGDVSKVEGIDYWMVRRLALGSVLSFLVFYPLLWSIKLSFLLFFYRLGVKSIPKLNWHWWIVTGITIFAFIACYPPLPYHCTLGGMDAYRSDYCNDQQNLSFLSMKVNCGMDVASDVLIMTIPLNILWRSKLPMPQKLALLGVFSLVIVTIVVAIVRATLATAGVTRQMDVPWVMVWTSLEANIAIIVACVGSFRMLFVKHRKESRPSRESFTMMEDPPLGNRSWRCTLETNGTIASVWAVEEINTIGPGNNTSMMTSDLHVYADGYAEWRSAGEEKNWKDGRYLRSGPITEKDL</sequence>
<evidence type="ECO:0000313" key="8">
    <source>
        <dbReference type="EMBL" id="KAF2646944.1"/>
    </source>
</evidence>
<keyword evidence="3 6" id="KW-1133">Transmembrane helix</keyword>
<feature type="transmembrane region" description="Helical" evidence="6">
    <location>
        <begin position="112"/>
        <end position="134"/>
    </location>
</feature>
<evidence type="ECO:0000256" key="2">
    <source>
        <dbReference type="ARBA" id="ARBA00022692"/>
    </source>
</evidence>
<evidence type="ECO:0000313" key="9">
    <source>
        <dbReference type="Proteomes" id="UP000799753"/>
    </source>
</evidence>
<evidence type="ECO:0000256" key="4">
    <source>
        <dbReference type="ARBA" id="ARBA00023136"/>
    </source>
</evidence>
<evidence type="ECO:0000256" key="5">
    <source>
        <dbReference type="ARBA" id="ARBA00038359"/>
    </source>
</evidence>
<comment type="subcellular location">
    <subcellularLocation>
        <location evidence="1">Membrane</location>
        <topology evidence="1">Multi-pass membrane protein</topology>
    </subcellularLocation>
</comment>
<name>A0A6A6SL95_9PLEO</name>
<feature type="transmembrane region" description="Helical" evidence="6">
    <location>
        <begin position="229"/>
        <end position="249"/>
    </location>
</feature>
<accession>A0A6A6SL95</accession>
<feature type="transmembrane region" description="Helical" evidence="6">
    <location>
        <begin position="146"/>
        <end position="166"/>
    </location>
</feature>
<dbReference type="EMBL" id="MU006776">
    <property type="protein sequence ID" value="KAF2646944.1"/>
    <property type="molecule type" value="Genomic_DNA"/>
</dbReference>
<keyword evidence="2 6" id="KW-0812">Transmembrane</keyword>
<dbReference type="GO" id="GO:0016020">
    <property type="term" value="C:membrane"/>
    <property type="evidence" value="ECO:0007669"/>
    <property type="project" value="UniProtKB-SubCell"/>
</dbReference>
<dbReference type="AlphaFoldDB" id="A0A6A6SL95"/>
<proteinExistence type="inferred from homology"/>
<protein>
    <recommendedName>
        <fullName evidence="7">Rhodopsin domain-containing protein</fullName>
    </recommendedName>
</protein>
<feature type="domain" description="Rhodopsin" evidence="7">
    <location>
        <begin position="40"/>
        <end position="288"/>
    </location>
</feature>
<keyword evidence="4 6" id="KW-0472">Membrane</keyword>
<keyword evidence="9" id="KW-1185">Reference proteome</keyword>
<feature type="transmembrane region" description="Helical" evidence="6">
    <location>
        <begin position="22"/>
        <end position="40"/>
    </location>
</feature>
<dbReference type="InterPro" id="IPR052337">
    <property type="entry name" value="SAT4-like"/>
</dbReference>